<gene>
    <name evidence="1" type="ORF">GCM10010422_11910</name>
</gene>
<accession>A0ABP5Y3F9</accession>
<name>A0ABP5Y3F9_9ACTN</name>
<dbReference type="Proteomes" id="UP001501721">
    <property type="component" value="Unassembled WGS sequence"/>
</dbReference>
<proteinExistence type="predicted"/>
<evidence type="ECO:0000313" key="1">
    <source>
        <dbReference type="EMBL" id="GAA2471180.1"/>
    </source>
</evidence>
<sequence>MLGHLGVVEVALHPACVEPDQQAAQFVAQVHVALRGFGAGYVAGPVEPTAARALVRPCYGGGEGGGAGSGLRSSL</sequence>
<protein>
    <submittedName>
        <fullName evidence="1">Uncharacterized protein</fullName>
    </submittedName>
</protein>
<comment type="caution">
    <text evidence="1">The sequence shown here is derived from an EMBL/GenBank/DDBJ whole genome shotgun (WGS) entry which is preliminary data.</text>
</comment>
<reference evidence="2" key="1">
    <citation type="journal article" date="2019" name="Int. J. Syst. Evol. Microbiol.">
        <title>The Global Catalogue of Microorganisms (GCM) 10K type strain sequencing project: providing services to taxonomists for standard genome sequencing and annotation.</title>
        <authorList>
            <consortium name="The Broad Institute Genomics Platform"/>
            <consortium name="The Broad Institute Genome Sequencing Center for Infectious Disease"/>
            <person name="Wu L."/>
            <person name="Ma J."/>
        </authorList>
    </citation>
    <scope>NUCLEOTIDE SEQUENCE [LARGE SCALE GENOMIC DNA]</scope>
    <source>
        <strain evidence="2">JCM 6923</strain>
    </source>
</reference>
<keyword evidence="2" id="KW-1185">Reference proteome</keyword>
<evidence type="ECO:0000313" key="2">
    <source>
        <dbReference type="Proteomes" id="UP001501721"/>
    </source>
</evidence>
<organism evidence="1 2">
    <name type="scientific">Streptomyces graminearus</name>
    <dbReference type="NCBI Taxonomy" id="284030"/>
    <lineage>
        <taxon>Bacteria</taxon>
        <taxon>Bacillati</taxon>
        <taxon>Actinomycetota</taxon>
        <taxon>Actinomycetes</taxon>
        <taxon>Kitasatosporales</taxon>
        <taxon>Streptomycetaceae</taxon>
        <taxon>Streptomyces</taxon>
    </lineage>
</organism>
<dbReference type="EMBL" id="BAAATL010000005">
    <property type="protein sequence ID" value="GAA2471180.1"/>
    <property type="molecule type" value="Genomic_DNA"/>
</dbReference>